<evidence type="ECO:0000256" key="4">
    <source>
        <dbReference type="ARBA" id="ARBA00023004"/>
    </source>
</evidence>
<dbReference type="AlphaFoldDB" id="A0A7V5PRI7"/>
<dbReference type="InterPro" id="IPR002888">
    <property type="entry name" value="2Fe-2S-bd"/>
</dbReference>
<reference evidence="7" key="1">
    <citation type="journal article" date="2020" name="mSystems">
        <title>Genome- and Community-Level Interaction Insights into Carbon Utilization and Element Cycling Functions of Hydrothermarchaeota in Hydrothermal Sediment.</title>
        <authorList>
            <person name="Zhou Z."/>
            <person name="Liu Y."/>
            <person name="Xu W."/>
            <person name="Pan J."/>
            <person name="Luo Z.H."/>
            <person name="Li M."/>
        </authorList>
    </citation>
    <scope>NUCLEOTIDE SEQUENCE [LARGE SCALE GENOMIC DNA]</scope>
    <source>
        <strain evidence="7">HyVt-527</strain>
    </source>
</reference>
<dbReference type="PANTHER" id="PTHR44379">
    <property type="entry name" value="OXIDOREDUCTASE WITH IRON-SULFUR SUBUNIT"/>
    <property type="match status" value="1"/>
</dbReference>
<dbReference type="PROSITE" id="PS51085">
    <property type="entry name" value="2FE2S_FER_2"/>
    <property type="match status" value="1"/>
</dbReference>
<organism evidence="7">
    <name type="scientific">Caldithrix abyssi</name>
    <dbReference type="NCBI Taxonomy" id="187145"/>
    <lineage>
        <taxon>Bacteria</taxon>
        <taxon>Pseudomonadati</taxon>
        <taxon>Calditrichota</taxon>
        <taxon>Calditrichia</taxon>
        <taxon>Calditrichales</taxon>
        <taxon>Calditrichaceae</taxon>
        <taxon>Caldithrix</taxon>
    </lineage>
</organism>
<dbReference type="InterPro" id="IPR036010">
    <property type="entry name" value="2Fe-2S_ferredoxin-like_sf"/>
</dbReference>
<dbReference type="EMBL" id="DROD01000605">
    <property type="protein sequence ID" value="HHJ53420.1"/>
    <property type="molecule type" value="Genomic_DNA"/>
</dbReference>
<dbReference type="PANTHER" id="PTHR44379:SF8">
    <property type="entry name" value="XANTHINE DEHYDROGENASE IRON-SULFUR-BINDING SUBUNIT XDHC-RELATED"/>
    <property type="match status" value="1"/>
</dbReference>
<dbReference type="InterPro" id="IPR001041">
    <property type="entry name" value="2Fe-2S_ferredoxin-type"/>
</dbReference>
<evidence type="ECO:0000313" key="7">
    <source>
        <dbReference type="EMBL" id="HHJ53420.1"/>
    </source>
</evidence>
<dbReference type="InterPro" id="IPR051452">
    <property type="entry name" value="Diverse_Oxidoreductases"/>
</dbReference>
<dbReference type="FunFam" id="3.10.20.30:FF:000020">
    <property type="entry name" value="Xanthine dehydrogenase iron-sulfur subunit"/>
    <property type="match status" value="1"/>
</dbReference>
<dbReference type="GO" id="GO:0051537">
    <property type="term" value="F:2 iron, 2 sulfur cluster binding"/>
    <property type="evidence" value="ECO:0007669"/>
    <property type="project" value="UniProtKB-KW"/>
</dbReference>
<evidence type="ECO:0000259" key="6">
    <source>
        <dbReference type="PROSITE" id="PS51085"/>
    </source>
</evidence>
<proteinExistence type="predicted"/>
<comment type="caution">
    <text evidence="7">The sequence shown here is derived from an EMBL/GenBank/DDBJ whole genome shotgun (WGS) entry which is preliminary data.</text>
</comment>
<dbReference type="GO" id="GO:0016491">
    <property type="term" value="F:oxidoreductase activity"/>
    <property type="evidence" value="ECO:0007669"/>
    <property type="project" value="UniProtKB-KW"/>
</dbReference>
<keyword evidence="3" id="KW-0560">Oxidoreductase</keyword>
<protein>
    <submittedName>
        <fullName evidence="7">(2Fe-2S)-binding protein</fullName>
    </submittedName>
</protein>
<feature type="domain" description="2Fe-2S ferredoxin-type" evidence="6">
    <location>
        <begin position="1"/>
        <end position="77"/>
    </location>
</feature>
<name>A0A7V5PRI7_CALAY</name>
<dbReference type="InterPro" id="IPR006058">
    <property type="entry name" value="2Fe2S_fd_BS"/>
</dbReference>
<dbReference type="Pfam" id="PF00111">
    <property type="entry name" value="Fer2"/>
    <property type="match status" value="1"/>
</dbReference>
<evidence type="ECO:0000256" key="5">
    <source>
        <dbReference type="ARBA" id="ARBA00023014"/>
    </source>
</evidence>
<dbReference type="CDD" id="cd00207">
    <property type="entry name" value="fer2"/>
    <property type="match status" value="1"/>
</dbReference>
<evidence type="ECO:0000256" key="1">
    <source>
        <dbReference type="ARBA" id="ARBA00022714"/>
    </source>
</evidence>
<dbReference type="PROSITE" id="PS00197">
    <property type="entry name" value="2FE2S_FER_1"/>
    <property type="match status" value="1"/>
</dbReference>
<dbReference type="SUPFAM" id="SSF47741">
    <property type="entry name" value="CO dehydrogenase ISP C-domain like"/>
    <property type="match status" value="1"/>
</dbReference>
<accession>A0A7V5PRI7</accession>
<evidence type="ECO:0000256" key="3">
    <source>
        <dbReference type="ARBA" id="ARBA00023002"/>
    </source>
</evidence>
<dbReference type="Gene3D" id="1.10.150.120">
    <property type="entry name" value="[2Fe-2S]-binding domain"/>
    <property type="match status" value="1"/>
</dbReference>
<keyword evidence="5" id="KW-0411">Iron-sulfur</keyword>
<dbReference type="GO" id="GO:0046872">
    <property type="term" value="F:metal ion binding"/>
    <property type="evidence" value="ECO:0007669"/>
    <property type="project" value="UniProtKB-KW"/>
</dbReference>
<evidence type="ECO:0000256" key="2">
    <source>
        <dbReference type="ARBA" id="ARBA00022723"/>
    </source>
</evidence>
<keyword evidence="2" id="KW-0479">Metal-binding</keyword>
<dbReference type="Gene3D" id="3.10.20.30">
    <property type="match status" value="1"/>
</dbReference>
<dbReference type="Pfam" id="PF01799">
    <property type="entry name" value="Fer2_2"/>
    <property type="match status" value="1"/>
</dbReference>
<sequence length="168" mass="18250">MKVSLKVNGKPVTIDVSPKKRLLDILHDDLGFISVKEGCGQGECGACTVLLNGRSVNSCLVPAFQADGSEVVTLEGLRQWSGYEDLERAYVEHGAVQCGFCLSGFVVSTVALLKNNSEPLSEEEIKQGLAGNLCRCTGYTKIVAAVKDLAVHDEIKLKFEEEWPYGEK</sequence>
<dbReference type="Proteomes" id="UP000886124">
    <property type="component" value="Unassembled WGS sequence"/>
</dbReference>
<dbReference type="SUPFAM" id="SSF54292">
    <property type="entry name" value="2Fe-2S ferredoxin-like"/>
    <property type="match status" value="1"/>
</dbReference>
<dbReference type="InterPro" id="IPR012675">
    <property type="entry name" value="Beta-grasp_dom_sf"/>
</dbReference>
<gene>
    <name evidence="7" type="ORF">ENJ89_09520</name>
</gene>
<keyword evidence="4" id="KW-0408">Iron</keyword>
<dbReference type="InterPro" id="IPR036884">
    <property type="entry name" value="2Fe-2S-bd_dom_sf"/>
</dbReference>
<keyword evidence="1" id="KW-0001">2Fe-2S</keyword>